<dbReference type="EMBL" id="CAICTM010000200">
    <property type="protein sequence ID" value="CAB9504564.1"/>
    <property type="molecule type" value="Genomic_DNA"/>
</dbReference>
<organism evidence="2 3">
    <name type="scientific">Seminavis robusta</name>
    <dbReference type="NCBI Taxonomy" id="568900"/>
    <lineage>
        <taxon>Eukaryota</taxon>
        <taxon>Sar</taxon>
        <taxon>Stramenopiles</taxon>
        <taxon>Ochrophyta</taxon>
        <taxon>Bacillariophyta</taxon>
        <taxon>Bacillariophyceae</taxon>
        <taxon>Bacillariophycidae</taxon>
        <taxon>Naviculales</taxon>
        <taxon>Naviculaceae</taxon>
        <taxon>Seminavis</taxon>
    </lineage>
</organism>
<evidence type="ECO:0000313" key="2">
    <source>
        <dbReference type="EMBL" id="CAB9504564.1"/>
    </source>
</evidence>
<dbReference type="Proteomes" id="UP001153069">
    <property type="component" value="Unassembled WGS sequence"/>
</dbReference>
<protein>
    <submittedName>
        <fullName evidence="2">Uncharacterized protein</fullName>
    </submittedName>
</protein>
<keyword evidence="3" id="KW-1185">Reference proteome</keyword>
<name>A0A9N8DL25_9STRA</name>
<feature type="region of interest" description="Disordered" evidence="1">
    <location>
        <begin position="27"/>
        <end position="49"/>
    </location>
</feature>
<sequence length="221" mass="24773">MFMNDSYAYAASGDHLSTMDDASYHLPGLDSSETSHSSRRRRSSSILKTQTLEESLSSMGLNNNEVSRRRKSSVSFDIVQVREHSMMLDDSRQGLSLTMEWKCCHEDVMTVQEFDCCRKSSSDKKDGGVRYLTPMERMTILIEAGYAVGDLCDHIVAEEKQGKTVHPCHYNSANSSRRHRHGAKVSSAVSAKSEQDPQQCSSIYSRVRKAAKGFRTVRATC</sequence>
<accession>A0A9N8DL25</accession>
<proteinExistence type="predicted"/>
<feature type="region of interest" description="Disordered" evidence="1">
    <location>
        <begin position="171"/>
        <end position="194"/>
    </location>
</feature>
<evidence type="ECO:0000256" key="1">
    <source>
        <dbReference type="SAM" id="MobiDB-lite"/>
    </source>
</evidence>
<dbReference type="AlphaFoldDB" id="A0A9N8DL25"/>
<evidence type="ECO:0000313" key="3">
    <source>
        <dbReference type="Proteomes" id="UP001153069"/>
    </source>
</evidence>
<gene>
    <name evidence="2" type="ORF">SEMRO_201_G084990.1</name>
</gene>
<comment type="caution">
    <text evidence="2">The sequence shown here is derived from an EMBL/GenBank/DDBJ whole genome shotgun (WGS) entry which is preliminary data.</text>
</comment>
<reference evidence="2" key="1">
    <citation type="submission" date="2020-06" db="EMBL/GenBank/DDBJ databases">
        <authorList>
            <consortium name="Plant Systems Biology data submission"/>
        </authorList>
    </citation>
    <scope>NUCLEOTIDE SEQUENCE</scope>
    <source>
        <strain evidence="2">D6</strain>
    </source>
</reference>